<accession>A0A7Z9BKC9</accession>
<proteinExistence type="predicted"/>
<dbReference type="Proteomes" id="UP000184550">
    <property type="component" value="Unassembled WGS sequence"/>
</dbReference>
<organism evidence="1 2">
    <name type="scientific">Planktothrix serta PCC 8927</name>
    <dbReference type="NCBI Taxonomy" id="671068"/>
    <lineage>
        <taxon>Bacteria</taxon>
        <taxon>Bacillati</taxon>
        <taxon>Cyanobacteriota</taxon>
        <taxon>Cyanophyceae</taxon>
        <taxon>Oscillatoriophycideae</taxon>
        <taxon>Oscillatoriales</taxon>
        <taxon>Microcoleaceae</taxon>
        <taxon>Planktothrix</taxon>
    </lineage>
</organism>
<reference evidence="1" key="1">
    <citation type="submission" date="2019-10" db="EMBL/GenBank/DDBJ databases">
        <authorList>
            <consortium name="Genoscope - CEA"/>
            <person name="William W."/>
        </authorList>
    </citation>
    <scope>NUCLEOTIDE SEQUENCE [LARGE SCALE GENOMIC DNA]</scope>
    <source>
        <strain evidence="1">BBR_PRJEB10992</strain>
    </source>
</reference>
<evidence type="ECO:0000313" key="1">
    <source>
        <dbReference type="EMBL" id="VXD15668.1"/>
    </source>
</evidence>
<dbReference type="AlphaFoldDB" id="A0A7Z9BKC9"/>
<sequence>MMGCWLVRAGLPIGVNNRAKSRLENRKFVDFFKRPRSPLTPLGKGGIRVQSPPF</sequence>
<dbReference type="EMBL" id="CZCU02000124">
    <property type="protein sequence ID" value="VXD15668.1"/>
    <property type="molecule type" value="Genomic_DNA"/>
</dbReference>
<protein>
    <submittedName>
        <fullName evidence="1">Uncharacterized protein</fullName>
    </submittedName>
</protein>
<evidence type="ECO:0000313" key="2">
    <source>
        <dbReference type="Proteomes" id="UP000184550"/>
    </source>
</evidence>
<keyword evidence="2" id="KW-1185">Reference proteome</keyword>
<comment type="caution">
    <text evidence="1">The sequence shown here is derived from an EMBL/GenBank/DDBJ whole genome shotgun (WGS) entry which is preliminary data.</text>
</comment>
<gene>
    <name evidence="1" type="ORF">PL8927_50131</name>
</gene>
<name>A0A7Z9BKC9_9CYAN</name>